<feature type="region of interest" description="Disordered" evidence="1">
    <location>
        <begin position="478"/>
        <end position="520"/>
    </location>
</feature>
<name>A0AAV6KYQ5_9ERIC</name>
<organism evidence="3 4">
    <name type="scientific">Rhododendron griersonianum</name>
    <dbReference type="NCBI Taxonomy" id="479676"/>
    <lineage>
        <taxon>Eukaryota</taxon>
        <taxon>Viridiplantae</taxon>
        <taxon>Streptophyta</taxon>
        <taxon>Embryophyta</taxon>
        <taxon>Tracheophyta</taxon>
        <taxon>Spermatophyta</taxon>
        <taxon>Magnoliopsida</taxon>
        <taxon>eudicotyledons</taxon>
        <taxon>Gunneridae</taxon>
        <taxon>Pentapetalae</taxon>
        <taxon>asterids</taxon>
        <taxon>Ericales</taxon>
        <taxon>Ericaceae</taxon>
        <taxon>Ericoideae</taxon>
        <taxon>Rhodoreae</taxon>
        <taxon>Rhododendron</taxon>
    </lineage>
</organism>
<evidence type="ECO:0000256" key="1">
    <source>
        <dbReference type="SAM" id="MobiDB-lite"/>
    </source>
</evidence>
<dbReference type="AlphaFoldDB" id="A0AAV6KYQ5"/>
<comment type="caution">
    <text evidence="3">The sequence shown here is derived from an EMBL/GenBank/DDBJ whole genome shotgun (WGS) entry which is preliminary data.</text>
</comment>
<feature type="compositionally biased region" description="Basic and acidic residues" evidence="1">
    <location>
        <begin position="253"/>
        <end position="264"/>
    </location>
</feature>
<evidence type="ECO:0000313" key="3">
    <source>
        <dbReference type="EMBL" id="KAG5557169.1"/>
    </source>
</evidence>
<reference evidence="3" key="1">
    <citation type="submission" date="2020-08" db="EMBL/GenBank/DDBJ databases">
        <title>Plant Genome Project.</title>
        <authorList>
            <person name="Zhang R.-G."/>
        </authorList>
    </citation>
    <scope>NUCLEOTIDE SEQUENCE</scope>
    <source>
        <strain evidence="3">WSP0</strain>
        <tissue evidence="3">Leaf</tissue>
    </source>
</reference>
<gene>
    <name evidence="3" type="ORF">RHGRI_007438</name>
</gene>
<evidence type="ECO:0000313" key="4">
    <source>
        <dbReference type="Proteomes" id="UP000823749"/>
    </source>
</evidence>
<dbReference type="InterPro" id="IPR058941">
    <property type="entry name" value="HTH_AT3G52170-like"/>
</dbReference>
<accession>A0AAV6KYQ5</accession>
<protein>
    <recommendedName>
        <fullName evidence="2">AT3G52170-like helix-turn-helix domain-containing protein</fullName>
    </recommendedName>
</protein>
<dbReference type="PANTHER" id="PTHR34568">
    <property type="entry name" value="RRM DOMAIN-CONTAINING PROTEIN"/>
    <property type="match status" value="1"/>
</dbReference>
<dbReference type="PANTHER" id="PTHR34568:SF1">
    <property type="entry name" value="DNA BINDING PROTEIN"/>
    <property type="match status" value="1"/>
</dbReference>
<dbReference type="InterPro" id="IPR058942">
    <property type="entry name" value="AT3G52170-like"/>
</dbReference>
<feature type="domain" description="AT3G52170-like helix-turn-helix" evidence="2">
    <location>
        <begin position="57"/>
        <end position="105"/>
    </location>
</feature>
<keyword evidence="4" id="KW-1185">Reference proteome</keyword>
<feature type="compositionally biased region" description="Low complexity" evidence="1">
    <location>
        <begin position="479"/>
        <end position="493"/>
    </location>
</feature>
<dbReference type="Pfam" id="PF25896">
    <property type="entry name" value="HTH_AT3G52170"/>
    <property type="match status" value="1"/>
</dbReference>
<feature type="region of interest" description="Disordered" evidence="1">
    <location>
        <begin position="236"/>
        <end position="265"/>
    </location>
</feature>
<proteinExistence type="predicted"/>
<dbReference type="Proteomes" id="UP000823749">
    <property type="component" value="Chromosome 3"/>
</dbReference>
<sequence>MRKMYYKLKRRVAKLRMLRAGGVFNSMHAIKGGWVGQTFALAKHNESGGKKSRIRRSKEEWKALVESFIKKYQKVNNGNFPSVTLTHKELGGSYYTVREVVRDVIQENRVLGPAKLTSEDPSLDRFLEQSPLGSISIEPEAGLSSSNGFHIITDFVPKSYQDTSKELVLDSSVRCPESEHQSFDEGKNVNGSSQVVEETEVCVKAIHTDSRPMETVELVENVAELEACRVKVTHPHQETTEEQVLDSSVECPESEHQGFDEGKRNLNGSTQVVVKTEELDKATYTESLPMEILELNGNVAELEASAKVTSVGTDVIVETFPLRSGSKKTYGLDGKYIEQRDLDRTLVEEEINRVETEEVNNNSVVGDMNLTESASDSGNEKMVANIAGHLLEKSRGLVDEKPVDNLEAPVLENLDDAATKKATVLGTGSSIAYAFRLQNCLNKEEVVIEAPVGVDAQSLNGTITSNSSELSNLEKEIASKSNPNPNPKVKNGSISPKGSTPTLDRMNLESWETTSKKPAKPDTNPLLVFVKSFISAFMKFWS</sequence>
<dbReference type="EMBL" id="JACTNZ010000003">
    <property type="protein sequence ID" value="KAG5557169.1"/>
    <property type="molecule type" value="Genomic_DNA"/>
</dbReference>
<evidence type="ECO:0000259" key="2">
    <source>
        <dbReference type="Pfam" id="PF25896"/>
    </source>
</evidence>